<reference evidence="2" key="1">
    <citation type="submission" date="2021-03" db="EMBL/GenBank/DDBJ databases">
        <title>Molecular epidemiology and mechanisms of colistin and carbapenem resistance in Enterobacteriaceae from clinical isolates, the environment and porcine samples in Pretoria, South Africa.</title>
        <authorList>
            <person name="Bogoshi D."/>
            <person name="Mbelle N.M."/>
            <person name="Naidoo V."/>
            <person name="Osei Sekyere J."/>
        </authorList>
    </citation>
    <scope>NUCLEOTIDE SEQUENCE</scope>
    <source>
        <strain evidence="2">C080</strain>
    </source>
</reference>
<proteinExistence type="predicted"/>
<dbReference type="Pfam" id="PF01872">
    <property type="entry name" value="RibD_C"/>
    <property type="match status" value="1"/>
</dbReference>
<accession>A0A939NRN4</accession>
<name>A0A939NRN4_SERMA</name>
<dbReference type="SUPFAM" id="SSF53597">
    <property type="entry name" value="Dihydrofolate reductase-like"/>
    <property type="match status" value="1"/>
</dbReference>
<dbReference type="InterPro" id="IPR002734">
    <property type="entry name" value="RibDG_C"/>
</dbReference>
<dbReference type="PANTHER" id="PTHR38011:SF11">
    <property type="entry name" value="2,5-DIAMINO-6-RIBOSYLAMINO-4(3H)-PYRIMIDINONE 5'-PHOSPHATE REDUCTASE"/>
    <property type="match status" value="1"/>
</dbReference>
<comment type="caution">
    <text evidence="2">The sequence shown here is derived from an EMBL/GenBank/DDBJ whole genome shotgun (WGS) entry which is preliminary data.</text>
</comment>
<sequence>MKCSVYIATSADGFIAGADGDIDWLLRPEYAVSLLNGLSYEAFIADIDALVMGRHTYEKVRAFPEWPYGELPVVVLSTQPPAQQDTAHVRWMTGEPAAIVAQLAEQGCRHLYIDGGQTVQRFLQAGLIDEMTITRVPLLLGGGIPLFGADGPEQRLRLLAVTPSDNGFVQERYAVQRARRNAASAGGRRGR</sequence>
<dbReference type="AlphaFoldDB" id="A0A939NRN4"/>
<evidence type="ECO:0000313" key="2">
    <source>
        <dbReference type="EMBL" id="MBO2007027.1"/>
    </source>
</evidence>
<dbReference type="EMBL" id="JAGETR010000090">
    <property type="protein sequence ID" value="MBO2007027.1"/>
    <property type="molecule type" value="Genomic_DNA"/>
</dbReference>
<feature type="domain" description="Bacterial bifunctional deaminase-reductase C-terminal" evidence="1">
    <location>
        <begin position="7"/>
        <end position="169"/>
    </location>
</feature>
<dbReference type="InterPro" id="IPR050765">
    <property type="entry name" value="Riboflavin_Biosynth_HTPR"/>
</dbReference>
<dbReference type="PANTHER" id="PTHR38011">
    <property type="entry name" value="DIHYDROFOLATE REDUCTASE FAMILY PROTEIN (AFU_ORTHOLOGUE AFUA_8G06820)"/>
    <property type="match status" value="1"/>
</dbReference>
<evidence type="ECO:0000259" key="1">
    <source>
        <dbReference type="Pfam" id="PF01872"/>
    </source>
</evidence>
<dbReference type="GO" id="GO:0009231">
    <property type="term" value="P:riboflavin biosynthetic process"/>
    <property type="evidence" value="ECO:0007669"/>
    <property type="project" value="InterPro"/>
</dbReference>
<dbReference type="Gene3D" id="3.40.430.10">
    <property type="entry name" value="Dihydrofolate Reductase, subunit A"/>
    <property type="match status" value="1"/>
</dbReference>
<dbReference type="InterPro" id="IPR024072">
    <property type="entry name" value="DHFR-like_dom_sf"/>
</dbReference>
<gene>
    <name evidence="2" type="ORF">J4732_14445</name>
</gene>
<dbReference type="GO" id="GO:0008703">
    <property type="term" value="F:5-amino-6-(5-phosphoribosylamino)uracil reductase activity"/>
    <property type="evidence" value="ECO:0007669"/>
    <property type="project" value="InterPro"/>
</dbReference>
<protein>
    <submittedName>
        <fullName evidence="2">Dihydrofolate reductase</fullName>
    </submittedName>
</protein>
<organism evidence="2">
    <name type="scientific">Serratia marcescens</name>
    <dbReference type="NCBI Taxonomy" id="615"/>
    <lineage>
        <taxon>Bacteria</taxon>
        <taxon>Pseudomonadati</taxon>
        <taxon>Pseudomonadota</taxon>
        <taxon>Gammaproteobacteria</taxon>
        <taxon>Enterobacterales</taxon>
        <taxon>Yersiniaceae</taxon>
        <taxon>Serratia</taxon>
    </lineage>
</organism>